<feature type="compositionally biased region" description="Polar residues" evidence="1">
    <location>
        <begin position="444"/>
        <end position="460"/>
    </location>
</feature>
<feature type="compositionally biased region" description="Low complexity" evidence="1">
    <location>
        <begin position="1576"/>
        <end position="1586"/>
    </location>
</feature>
<feature type="compositionally biased region" description="Polar residues" evidence="1">
    <location>
        <begin position="1559"/>
        <end position="1575"/>
    </location>
</feature>
<dbReference type="OrthoDB" id="1577640at2759"/>
<dbReference type="InterPro" id="IPR013087">
    <property type="entry name" value="Znf_C2H2_type"/>
</dbReference>
<dbReference type="GO" id="GO:0005634">
    <property type="term" value="C:nucleus"/>
    <property type="evidence" value="ECO:0007669"/>
    <property type="project" value="TreeGrafter"/>
</dbReference>
<feature type="region of interest" description="Disordered" evidence="1">
    <location>
        <begin position="513"/>
        <end position="621"/>
    </location>
</feature>
<dbReference type="GO" id="GO:0006357">
    <property type="term" value="P:regulation of transcription by RNA polymerase II"/>
    <property type="evidence" value="ECO:0007669"/>
    <property type="project" value="TreeGrafter"/>
</dbReference>
<dbReference type="PANTHER" id="PTHR46179">
    <property type="entry name" value="ZINC FINGER PROTEIN"/>
    <property type="match status" value="1"/>
</dbReference>
<dbReference type="SMART" id="SM00355">
    <property type="entry name" value="ZnF_C2H2"/>
    <property type="match status" value="5"/>
</dbReference>
<evidence type="ECO:0000256" key="1">
    <source>
        <dbReference type="SAM" id="MobiDB-lite"/>
    </source>
</evidence>
<feature type="compositionally biased region" description="Basic and acidic residues" evidence="1">
    <location>
        <begin position="590"/>
        <end position="603"/>
    </location>
</feature>
<name>A0A8H7E7K0_9EURO</name>
<comment type="caution">
    <text evidence="3">The sequence shown here is derived from an EMBL/GenBank/DDBJ whole genome shotgun (WGS) entry which is preliminary data.</text>
</comment>
<feature type="domain" description="C2H2-type" evidence="2">
    <location>
        <begin position="85"/>
        <end position="112"/>
    </location>
</feature>
<reference evidence="3" key="1">
    <citation type="submission" date="2020-02" db="EMBL/GenBank/DDBJ databases">
        <authorList>
            <person name="Palmer J.M."/>
        </authorList>
    </citation>
    <scope>NUCLEOTIDE SEQUENCE</scope>
    <source>
        <strain evidence="3">EPUS1.4</strain>
        <tissue evidence="3">Thallus</tissue>
    </source>
</reference>
<dbReference type="InterPro" id="IPR059095">
    <property type="entry name" value="Znf_C2H2_17_2nd"/>
</dbReference>
<dbReference type="InterPro" id="IPR051061">
    <property type="entry name" value="Zinc_finger_trans_reg"/>
</dbReference>
<organism evidence="3 4">
    <name type="scientific">Endocarpon pusillum</name>
    <dbReference type="NCBI Taxonomy" id="364733"/>
    <lineage>
        <taxon>Eukaryota</taxon>
        <taxon>Fungi</taxon>
        <taxon>Dikarya</taxon>
        <taxon>Ascomycota</taxon>
        <taxon>Pezizomycotina</taxon>
        <taxon>Eurotiomycetes</taxon>
        <taxon>Chaetothyriomycetidae</taxon>
        <taxon>Verrucariales</taxon>
        <taxon>Verrucariaceae</taxon>
        <taxon>Endocarpon</taxon>
    </lineage>
</organism>
<proteinExistence type="predicted"/>
<feature type="domain" description="C2H2-type" evidence="2">
    <location>
        <begin position="390"/>
        <end position="419"/>
    </location>
</feature>
<gene>
    <name evidence="3" type="ORF">GJ744_009790</name>
</gene>
<dbReference type="Gene3D" id="3.30.160.60">
    <property type="entry name" value="Classic Zinc Finger"/>
    <property type="match status" value="3"/>
</dbReference>
<evidence type="ECO:0000313" key="4">
    <source>
        <dbReference type="Proteomes" id="UP000606974"/>
    </source>
</evidence>
<evidence type="ECO:0000259" key="2">
    <source>
        <dbReference type="SMART" id="SM00355"/>
    </source>
</evidence>
<feature type="domain" description="C2H2-type" evidence="2">
    <location>
        <begin position="322"/>
        <end position="349"/>
    </location>
</feature>
<evidence type="ECO:0000313" key="3">
    <source>
        <dbReference type="EMBL" id="KAF7513369.1"/>
    </source>
</evidence>
<feature type="region of interest" description="Disordered" evidence="1">
    <location>
        <begin position="1557"/>
        <end position="1683"/>
    </location>
</feature>
<protein>
    <recommendedName>
        <fullName evidence="2">C2H2-type domain-containing protein</fullName>
    </recommendedName>
</protein>
<keyword evidence="4" id="KW-1185">Reference proteome</keyword>
<feature type="compositionally biased region" description="Polar residues" evidence="1">
    <location>
        <begin position="513"/>
        <end position="533"/>
    </location>
</feature>
<dbReference type="Pfam" id="PF26176">
    <property type="entry name" value="zf_C2H2_17_2"/>
    <property type="match status" value="1"/>
</dbReference>
<feature type="domain" description="C2H2-type" evidence="2">
    <location>
        <begin position="122"/>
        <end position="151"/>
    </location>
</feature>
<dbReference type="Proteomes" id="UP000606974">
    <property type="component" value="Unassembled WGS sequence"/>
</dbReference>
<sequence>MDLGQWNEIQNDTASENVLMSDAIPQINDDFDSSEAYITSKSFTEPILNPVLDVDNPFATTSLHDSLGSFRPVYLEGDPIRQGPFKCLEPGCDKVQGFTYSGGLLRHQREVHRKNNSIGRELYCPVPNCNRSSHQPFTRQENLKEHMRRRHLPEGEINYTSIGQVSPNVWTRYNQQFPPHIYPPQTPVPRFEVSPVEGQNFVPMFDPTNTHEFYPSQTPVPRFEVSPVEGQNVVPVFDPTNTHEFYRPLSQPAFGQNQDIGGTDDYPSPYNEGGRQPSIITITSISGSINTDHITTPSSDGGQGLNISIKRGEPPRNDHNQIYCAHPECAREGLIFRRSCEWNKHMNKHDRPYKCLEPGCDKVQGFSYSGGLLRHQWEVHKKNNSIRRKLYCPVSNCNRSSHQPFARQENLKEHMRRWHLPEGEITSPRLQSIIIASATPFENTKAASKENASSFYTPEQSNEDKPRSPAAQLVEGSVNWILPSNFSADEEVEQVRRVSLPVDTHSIIAVTNNARPHSQDQNHPSIIDQNLNLPSPRRLSAGAQPQSPNHPYQPPPFELYQGISYSVDEPQQGARKRKRTTSHLYGPPEQKIENTKAGSKESASDTNSLHGDSRLVDNKVASNKLVPSDSGYHTGLGTDTDSVCTLGSVGTSLGLSQDFLQDFIAFFGDTLIDKAGARAWAGYALVQHAPEVIEHRLDGLLKDYAIDLLSISQEVKIEHKQPHQAIATDGRIASGATKLIRRYRPKIARYFRDHAVSTPPNSKSMAERLRGLGKQLSLTEKLGLFEKVASGRTDADNALDDECDDGDEGEYMADIAPIRDFLVSSKAFQDLAIAIRRSLYCDDRTGIDRIAYQILERLSEAESAPCLRCSGPQDDSNGCSDHRPIYSVRFQVSWSPEEFLQSQFGNRAPRIGSLVTLTGSALYAQATTCSEYLQTNWPRSGSFVLSTLQKIIDPGKGMGSKEHRDYTGSIDGLDLRMAFRSLAPGHEASKGDLFVDARGTAEMLVELAQQLAWIGAVLRSSPYDEKLAYCRAAIQSSGSTIPCFAITFQSERLYPTENSCWLPLFCGASIARDFPIPDRREEMGLEIPLEIMMGIAGVRHAVEYEGGVVMKGFSIMFVPMKRSGNRVQWHLISSPNCDTRLSYRDVLDRCQDRASLNEVDLGSLRTTRAIVGWCSAASSLLGSNAANYGNIDYSGAKDADTPLKLAGGVLGFQQFGLAQLDFTLGPKDGKCHFQRSGPYQRIISAAEKTPVVLYDTAEERAWLVPASGVMLHMAHHRNWLEPFETNGKWVELPATGPAGPPAKEILLGCASMDLSDCGEYAFKDMVINIWSQLEFLIDQNVRRDGTPGAAVTGKLRDVIHGFEFKAVVEERSPFRRKQKTIGKTSGGWPALIRDIDALVLFAKCYEDIIRPQTNNNNQSLCSLWRTVPKGKDYLAASVKTLKDLYDVAGCRLDQTYLTSTHLQWHRGNSTLFEPCKTPGAYRCQCIRLQRIVPKSAIGRVVPPGLLVDDAAVIFGQSASPLRGLIAAPQKPKPNGIYSQPNVSLLTPATVCHDRDDALSSVNSESEPSARSGSDVTSSTPTSYTSPISQGSIAANLNDLKSDPEHTPSAKKRSQAAGESVKTQYAPECDAFSLKSRKRTRNSPDYTVEDPEGRIPELGDATNQDGASHKNQKQNRVPIGGNLGGRDEASLLRAQEECLHGFRPMLCRQSKKPVVTQLCTND</sequence>
<feature type="region of interest" description="Disordered" evidence="1">
    <location>
        <begin position="444"/>
        <end position="470"/>
    </location>
</feature>
<dbReference type="PANTHER" id="PTHR46179:SF24">
    <property type="entry name" value="C2H2-TYPE DOMAIN-CONTAINING PROTEIN"/>
    <property type="match status" value="1"/>
</dbReference>
<accession>A0A8H7E7K0</accession>
<feature type="domain" description="C2H2-type" evidence="2">
    <location>
        <begin position="353"/>
        <end position="380"/>
    </location>
</feature>
<dbReference type="EMBL" id="JAACFV010000006">
    <property type="protein sequence ID" value="KAF7513369.1"/>
    <property type="molecule type" value="Genomic_DNA"/>
</dbReference>